<dbReference type="EMBL" id="HG792028">
    <property type="protein sequence ID" value="CDM38504.1"/>
    <property type="molecule type" value="Genomic_DNA"/>
</dbReference>
<feature type="compositionally biased region" description="Polar residues" evidence="1">
    <location>
        <begin position="40"/>
        <end position="59"/>
    </location>
</feature>
<proteinExistence type="predicted"/>
<dbReference type="AlphaFoldDB" id="W6QWH3"/>
<dbReference type="Proteomes" id="UP000030686">
    <property type="component" value="Unassembled WGS sequence"/>
</dbReference>
<keyword evidence="3" id="KW-1185">Reference proteome</keyword>
<evidence type="ECO:0000256" key="1">
    <source>
        <dbReference type="SAM" id="MobiDB-lite"/>
    </source>
</evidence>
<accession>W6QWH3</accession>
<reference evidence="2" key="1">
    <citation type="journal article" date="2014" name="Nat. Commun.">
        <title>Multiple recent horizontal transfers of a large genomic region in cheese making fungi.</title>
        <authorList>
            <person name="Cheeseman K."/>
            <person name="Ropars J."/>
            <person name="Renault P."/>
            <person name="Dupont J."/>
            <person name="Gouzy J."/>
            <person name="Branca A."/>
            <person name="Abraham A.L."/>
            <person name="Ceppi M."/>
            <person name="Conseiller E."/>
            <person name="Debuchy R."/>
            <person name="Malagnac F."/>
            <person name="Goarin A."/>
            <person name="Silar P."/>
            <person name="Lacoste S."/>
            <person name="Sallet E."/>
            <person name="Bensimon A."/>
            <person name="Giraud T."/>
            <person name="Brygoo Y."/>
        </authorList>
    </citation>
    <scope>NUCLEOTIDE SEQUENCE [LARGE SCALE GENOMIC DNA]</scope>
    <source>
        <strain evidence="2">FM164</strain>
    </source>
</reference>
<name>W6QWH3_PENRF</name>
<protein>
    <submittedName>
        <fullName evidence="2">Uncharacterized protein</fullName>
    </submittedName>
</protein>
<organism evidence="2 3">
    <name type="scientific">Penicillium roqueforti (strain FM164)</name>
    <dbReference type="NCBI Taxonomy" id="1365484"/>
    <lineage>
        <taxon>Eukaryota</taxon>
        <taxon>Fungi</taxon>
        <taxon>Dikarya</taxon>
        <taxon>Ascomycota</taxon>
        <taxon>Pezizomycotina</taxon>
        <taxon>Eurotiomycetes</taxon>
        <taxon>Eurotiomycetidae</taxon>
        <taxon>Eurotiales</taxon>
        <taxon>Aspergillaceae</taxon>
        <taxon>Penicillium</taxon>
    </lineage>
</organism>
<feature type="region of interest" description="Disordered" evidence="1">
    <location>
        <begin position="34"/>
        <end position="59"/>
    </location>
</feature>
<evidence type="ECO:0000313" key="3">
    <source>
        <dbReference type="Proteomes" id="UP000030686"/>
    </source>
</evidence>
<gene>
    <name evidence="2" type="ORF">PROQFM164_S14g000003</name>
</gene>
<dbReference type="OrthoDB" id="4362204at2759"/>
<evidence type="ECO:0000313" key="2">
    <source>
        <dbReference type="EMBL" id="CDM38504.1"/>
    </source>
</evidence>
<sequence>MARSGSCRAPGALLLDPGLIILLSEVAESPHKIPLPDLRTNMSHSTTPGKASYSPRNRT</sequence>